<dbReference type="Gene3D" id="1.25.10.10">
    <property type="entry name" value="Leucine-rich Repeat Variant"/>
    <property type="match status" value="1"/>
</dbReference>
<accession>A0A4Z1T559</accession>
<name>A0A4Z1T559_GIAMU</name>
<evidence type="ECO:0008006" key="3">
    <source>
        <dbReference type="Google" id="ProtNLM"/>
    </source>
</evidence>
<protein>
    <recommendedName>
        <fullName evidence="3">Importin alpha subunit</fullName>
    </recommendedName>
</protein>
<dbReference type="VEuPathDB" id="GiardiaDB:GMRT_14379"/>
<dbReference type="InterPro" id="IPR011989">
    <property type="entry name" value="ARM-like"/>
</dbReference>
<dbReference type="Proteomes" id="UP000315496">
    <property type="component" value="Chromosome 2"/>
</dbReference>
<keyword evidence="2" id="KW-1185">Reference proteome</keyword>
<evidence type="ECO:0000313" key="2">
    <source>
        <dbReference type="Proteomes" id="UP000315496"/>
    </source>
</evidence>
<proteinExistence type="predicted"/>
<evidence type="ECO:0000313" key="1">
    <source>
        <dbReference type="EMBL" id="TNJ28227.1"/>
    </source>
</evidence>
<organism evidence="1 2">
    <name type="scientific">Giardia muris</name>
    <dbReference type="NCBI Taxonomy" id="5742"/>
    <lineage>
        <taxon>Eukaryota</taxon>
        <taxon>Metamonada</taxon>
        <taxon>Diplomonadida</taxon>
        <taxon>Hexamitidae</taxon>
        <taxon>Giardiinae</taxon>
        <taxon>Giardia</taxon>
    </lineage>
</organism>
<reference evidence="1 2" key="1">
    <citation type="submission" date="2019-05" db="EMBL/GenBank/DDBJ databases">
        <title>The compact genome of Giardia muris reveals important steps in the evolution of intestinal protozoan parasites.</title>
        <authorList>
            <person name="Xu F."/>
            <person name="Jimenez-Gonzalez A."/>
            <person name="Einarsson E."/>
            <person name="Astvaldsson A."/>
            <person name="Peirasmaki D."/>
            <person name="Eckmann L."/>
            <person name="Andersson J.O."/>
            <person name="Svard S.G."/>
            <person name="Jerlstrom-Hultqvist J."/>
        </authorList>
    </citation>
    <scope>NUCLEOTIDE SEQUENCE [LARGE SCALE GENOMIC DNA]</scope>
    <source>
        <strain evidence="1 2">Roberts-Thomson</strain>
    </source>
</reference>
<dbReference type="InterPro" id="IPR016024">
    <property type="entry name" value="ARM-type_fold"/>
</dbReference>
<gene>
    <name evidence="1" type="ORF">GMRT_14379</name>
</gene>
<comment type="caution">
    <text evidence="1">The sequence shown here is derived from an EMBL/GenBank/DDBJ whole genome shotgun (WGS) entry which is preliminary data.</text>
</comment>
<dbReference type="EMBL" id="VDLU01000002">
    <property type="protein sequence ID" value="TNJ28227.1"/>
    <property type="molecule type" value="Genomic_DNA"/>
</dbReference>
<dbReference type="AlphaFoldDB" id="A0A4Z1T559"/>
<dbReference type="SUPFAM" id="SSF48371">
    <property type="entry name" value="ARM repeat"/>
    <property type="match status" value="1"/>
</dbReference>
<sequence>MERRALLSDLRALHTSCHRESTHSTIGPGAQLHESSRDEAAAELGPTLTLFVETPAFNDAQGVDQHFRLIEAAGTLAERLRLRPYLEAFMLNTNAMQALIRHLTTPAPDIQYALLDVFLQVLEVLEPARQLLNAGFLDVLACMLGASNPGVRLVTLRCLAATTDNKAAGLNEIFRVGLLDSLTTFLVTGTSAEHMALAVYILGNVASQCETDEELGRFYPVLPLILNLLVAAPTTAIFLDCTWLLHFLTAEYQLSASKFFATSIVAQGIHGYLISRLSQFHSLTAEHLPVLYTLRNVLHDEGRCAAVLTESFIPFLKRIATTMNRRVREVAYAIIHLGTMYDVTTERLVASDVVPVVLQGLHSASGRILYNSVLIWGNIAVSPIAGFNFEDEAIEALNTALLKSIRSADYKSVCAILALIRTLINDATNDIIPCLEGHNFLPVFVDLTSSPDDAVATAAGSLIELLQERTGDIL</sequence>